<reference evidence="2 3" key="1">
    <citation type="journal article" date="2014" name="Int. J. Syst. Evol. Microbiol.">
        <title>Complete genome sequence of Corynebacterium casei LMG S-19264T (=DSM 44701T), isolated from a smear-ripened cheese.</title>
        <authorList>
            <consortium name="US DOE Joint Genome Institute (JGI-PGF)"/>
            <person name="Walter F."/>
            <person name="Albersmeier A."/>
            <person name="Kalinowski J."/>
            <person name="Ruckert C."/>
        </authorList>
    </citation>
    <scope>NUCLEOTIDE SEQUENCE [LARGE SCALE GENOMIC DNA]</scope>
    <source>
        <strain evidence="2 3">CGMCC 1.15286</strain>
    </source>
</reference>
<sequence length="84" mass="9326">MRNRFKMKDDRHLAERLKSEGHIPNSSRGCVSELNPNHACESTPHQSGDSESMPAAEGKTAVQPVESLGLESDLRDHIDMLKKS</sequence>
<comment type="caution">
    <text evidence="2">The sequence shown here is derived from an EMBL/GenBank/DDBJ whole genome shotgun (WGS) entry which is preliminary data.</text>
</comment>
<dbReference type="RefSeq" id="WP_188888631.1">
    <property type="nucleotide sequence ID" value="NZ_BMHY01000003.1"/>
</dbReference>
<accession>A0A917H1D5</accession>
<gene>
    <name evidence="2" type="ORF">GCM10010918_18150</name>
</gene>
<name>A0A917H1D5_9BACL</name>
<dbReference type="AlphaFoldDB" id="A0A917H1D5"/>
<dbReference type="EMBL" id="BMHY01000003">
    <property type="protein sequence ID" value="GGG64450.1"/>
    <property type="molecule type" value="Genomic_DNA"/>
</dbReference>
<organism evidence="2 3">
    <name type="scientific">Paenibacillus radicis</name>
    <name type="common">ex Gao et al. 2016</name>
    <dbReference type="NCBI Taxonomy" id="1737354"/>
    <lineage>
        <taxon>Bacteria</taxon>
        <taxon>Bacillati</taxon>
        <taxon>Bacillota</taxon>
        <taxon>Bacilli</taxon>
        <taxon>Bacillales</taxon>
        <taxon>Paenibacillaceae</taxon>
        <taxon>Paenibacillus</taxon>
    </lineage>
</organism>
<protein>
    <submittedName>
        <fullName evidence="2">Uncharacterized protein</fullName>
    </submittedName>
</protein>
<evidence type="ECO:0000313" key="2">
    <source>
        <dbReference type="EMBL" id="GGG64450.1"/>
    </source>
</evidence>
<keyword evidence="3" id="KW-1185">Reference proteome</keyword>
<feature type="region of interest" description="Disordered" evidence="1">
    <location>
        <begin position="17"/>
        <end position="68"/>
    </location>
</feature>
<proteinExistence type="predicted"/>
<evidence type="ECO:0000313" key="3">
    <source>
        <dbReference type="Proteomes" id="UP000600247"/>
    </source>
</evidence>
<dbReference type="Proteomes" id="UP000600247">
    <property type="component" value="Unassembled WGS sequence"/>
</dbReference>
<evidence type="ECO:0000256" key="1">
    <source>
        <dbReference type="SAM" id="MobiDB-lite"/>
    </source>
</evidence>